<proteinExistence type="predicted"/>
<dbReference type="Proteomes" id="UP000269154">
    <property type="component" value="Unassembled WGS sequence"/>
</dbReference>
<dbReference type="OrthoDB" id="454454at2"/>
<keyword evidence="2" id="KW-1185">Reference proteome</keyword>
<evidence type="ECO:0000313" key="1">
    <source>
        <dbReference type="EMBL" id="RQH21155.1"/>
    </source>
</evidence>
<sequence length="94" mass="10850">MPQKKGFAAFETIAAAHMLELEFTQKILQVKELAKQQGKWPDSFPNLDSKFCPNRLYIYQVSEDGTMTISLNKQPEWVKDTDLPLTYSDRTPLK</sequence>
<accession>A0A3N6PAN8</accession>
<reference evidence="1 2" key="1">
    <citation type="journal article" date="2018" name="ACS Chem. Biol.">
        <title>Ketoreductase domain dysfunction expands chemodiversity: malyngamide biosynthesis in the cyanobacterium Okeania hirsuta.</title>
        <authorList>
            <person name="Moss N.A."/>
            <person name="Leao T."/>
            <person name="Rankin M."/>
            <person name="McCullough T.M."/>
            <person name="Qu P."/>
            <person name="Korobeynikov A."/>
            <person name="Smith J.L."/>
            <person name="Gerwick L."/>
            <person name="Gerwick W.H."/>
        </authorList>
    </citation>
    <scope>NUCLEOTIDE SEQUENCE [LARGE SCALE GENOMIC DNA]</scope>
    <source>
        <strain evidence="1 2">PAB10Feb10-1</strain>
    </source>
</reference>
<name>A0A3N6PAN8_9CYAN</name>
<dbReference type="RefSeq" id="WP_124143935.1">
    <property type="nucleotide sequence ID" value="NZ_CAWOKI010000375.1"/>
</dbReference>
<dbReference type="AlphaFoldDB" id="A0A3N6PAN8"/>
<comment type="caution">
    <text evidence="1">The sequence shown here is derived from an EMBL/GenBank/DDBJ whole genome shotgun (WGS) entry which is preliminary data.</text>
</comment>
<protein>
    <submittedName>
        <fullName evidence="1">Uncharacterized protein</fullName>
    </submittedName>
</protein>
<organism evidence="1 2">
    <name type="scientific">Okeania hirsuta</name>
    <dbReference type="NCBI Taxonomy" id="1458930"/>
    <lineage>
        <taxon>Bacteria</taxon>
        <taxon>Bacillati</taxon>
        <taxon>Cyanobacteriota</taxon>
        <taxon>Cyanophyceae</taxon>
        <taxon>Oscillatoriophycideae</taxon>
        <taxon>Oscillatoriales</taxon>
        <taxon>Microcoleaceae</taxon>
        <taxon>Okeania</taxon>
    </lineage>
</organism>
<evidence type="ECO:0000313" key="2">
    <source>
        <dbReference type="Proteomes" id="UP000269154"/>
    </source>
</evidence>
<gene>
    <name evidence="1" type="ORF">D5R40_31595</name>
</gene>
<dbReference type="EMBL" id="RCBY01000395">
    <property type="protein sequence ID" value="RQH21155.1"/>
    <property type="molecule type" value="Genomic_DNA"/>
</dbReference>